<evidence type="ECO:0000313" key="1">
    <source>
        <dbReference type="EMBL" id="UTI65363.1"/>
    </source>
</evidence>
<dbReference type="Proteomes" id="UP001056035">
    <property type="component" value="Chromosome"/>
</dbReference>
<reference evidence="1 2" key="1">
    <citation type="submission" date="2022-06" db="EMBL/GenBank/DDBJ databases">
        <title>Paraconexibacter antarcticus.</title>
        <authorList>
            <person name="Kim C.S."/>
        </authorList>
    </citation>
    <scope>NUCLEOTIDE SEQUENCE [LARGE SCALE GENOMIC DNA]</scope>
    <source>
        <strain evidence="1 2">02-257</strain>
    </source>
</reference>
<dbReference type="RefSeq" id="WP_254572044.1">
    <property type="nucleotide sequence ID" value="NZ_CP098502.1"/>
</dbReference>
<organism evidence="1 2">
    <name type="scientific">Paraconexibacter antarcticus</name>
    <dbReference type="NCBI Taxonomy" id="2949664"/>
    <lineage>
        <taxon>Bacteria</taxon>
        <taxon>Bacillati</taxon>
        <taxon>Actinomycetota</taxon>
        <taxon>Thermoleophilia</taxon>
        <taxon>Solirubrobacterales</taxon>
        <taxon>Paraconexibacteraceae</taxon>
        <taxon>Paraconexibacter</taxon>
    </lineage>
</organism>
<sequence>MTVLLIVAAGWLALCVPASIALLALGRAAGAGDTQPAPQPVWPHGSAGPFPGRRASVCSGCAVVVVSDDEHPRCPRCDGETAFAPGVGARHVTAV</sequence>
<name>A0ABY5DTL6_9ACTN</name>
<accession>A0ABY5DTL6</accession>
<keyword evidence="2" id="KW-1185">Reference proteome</keyword>
<protein>
    <submittedName>
        <fullName evidence="1">Uncharacterized protein</fullName>
    </submittedName>
</protein>
<proteinExistence type="predicted"/>
<dbReference type="EMBL" id="CP098502">
    <property type="protein sequence ID" value="UTI65363.1"/>
    <property type="molecule type" value="Genomic_DNA"/>
</dbReference>
<gene>
    <name evidence="1" type="ORF">NBH00_03915</name>
</gene>
<evidence type="ECO:0000313" key="2">
    <source>
        <dbReference type="Proteomes" id="UP001056035"/>
    </source>
</evidence>